<sequence>MRIKQMICGLANFKTRIANKYGFVPYTTPDEPAVAFGVYHQTTIDKILHSNELTIIVWAGTDVYDFCFRPHVLDYTGITQKKNVRHVAISKWISNDLSKCGIPHICLPVNVVSIDKGKFKPVPLGTKIYCYSFALRPNLYGRAVIDAVKKKLSDIEFIDINNPTNTANLPFASDKMSEVYKQCFIGLRPTVHDGCSNTVVELGLMGRRCIHNGWLPGSIPWNRVDDIVRNIREEQKKIGSINNLLAKQTVKYIDVPDDWLYTDFWK</sequence>
<gene>
    <name evidence="1" type="ORF">MM415B03021_0002</name>
</gene>
<accession>A0A6M3KYM9</accession>
<protein>
    <submittedName>
        <fullName evidence="1">Uncharacterized protein</fullName>
    </submittedName>
</protein>
<organism evidence="1">
    <name type="scientific">viral metagenome</name>
    <dbReference type="NCBI Taxonomy" id="1070528"/>
    <lineage>
        <taxon>unclassified sequences</taxon>
        <taxon>metagenomes</taxon>
        <taxon>organismal metagenomes</taxon>
    </lineage>
</organism>
<reference evidence="1" key="1">
    <citation type="submission" date="2020-03" db="EMBL/GenBank/DDBJ databases">
        <title>The deep terrestrial virosphere.</title>
        <authorList>
            <person name="Holmfeldt K."/>
            <person name="Nilsson E."/>
            <person name="Simone D."/>
            <person name="Lopez-Fernandez M."/>
            <person name="Wu X."/>
            <person name="de Brujin I."/>
            <person name="Lundin D."/>
            <person name="Andersson A."/>
            <person name="Bertilsson S."/>
            <person name="Dopson M."/>
        </authorList>
    </citation>
    <scope>NUCLEOTIDE SEQUENCE</scope>
    <source>
        <strain evidence="1">MM415B03021</strain>
    </source>
</reference>
<proteinExistence type="predicted"/>
<dbReference type="EMBL" id="MT142695">
    <property type="protein sequence ID" value="QJA87296.1"/>
    <property type="molecule type" value="Genomic_DNA"/>
</dbReference>
<name>A0A6M3KYM9_9ZZZZ</name>
<evidence type="ECO:0000313" key="1">
    <source>
        <dbReference type="EMBL" id="QJA87296.1"/>
    </source>
</evidence>
<dbReference type="AlphaFoldDB" id="A0A6M3KYM9"/>